<dbReference type="AlphaFoldDB" id="A0A9N9VR86"/>
<dbReference type="Proteomes" id="UP000696573">
    <property type="component" value="Unassembled WGS sequence"/>
</dbReference>
<accession>A0A9N9VR86</accession>
<protein>
    <submittedName>
        <fullName evidence="1">Uncharacterized protein</fullName>
    </submittedName>
</protein>
<evidence type="ECO:0000313" key="2">
    <source>
        <dbReference type="Proteomes" id="UP000696573"/>
    </source>
</evidence>
<name>A0A9N9VR86_9HYPO</name>
<keyword evidence="2" id="KW-1185">Reference proteome</keyword>
<sequence length="71" mass="8616">MCAHVGPRFTYKLSKQLDTHLRYRFSPVDHNEVVYIENRVEDHVENLVNERNRIHNFRDVYDCAHIIRTPH</sequence>
<dbReference type="OrthoDB" id="10411798at2759"/>
<reference evidence="1" key="1">
    <citation type="submission" date="2021-10" db="EMBL/GenBank/DDBJ databases">
        <authorList>
            <person name="Piombo E."/>
        </authorList>
    </citation>
    <scope>NUCLEOTIDE SEQUENCE</scope>
</reference>
<organism evidence="1 2">
    <name type="scientific">Clonostachys rhizophaga</name>
    <dbReference type="NCBI Taxonomy" id="160324"/>
    <lineage>
        <taxon>Eukaryota</taxon>
        <taxon>Fungi</taxon>
        <taxon>Dikarya</taxon>
        <taxon>Ascomycota</taxon>
        <taxon>Pezizomycotina</taxon>
        <taxon>Sordariomycetes</taxon>
        <taxon>Hypocreomycetidae</taxon>
        <taxon>Hypocreales</taxon>
        <taxon>Bionectriaceae</taxon>
        <taxon>Clonostachys</taxon>
    </lineage>
</organism>
<evidence type="ECO:0000313" key="1">
    <source>
        <dbReference type="EMBL" id="CAH0028321.1"/>
    </source>
</evidence>
<dbReference type="EMBL" id="CABFNQ020000731">
    <property type="protein sequence ID" value="CAH0028321.1"/>
    <property type="molecule type" value="Genomic_DNA"/>
</dbReference>
<gene>
    <name evidence="1" type="ORF">CRHIZ90672A_00012615</name>
</gene>
<proteinExistence type="predicted"/>
<comment type="caution">
    <text evidence="1">The sequence shown here is derived from an EMBL/GenBank/DDBJ whole genome shotgun (WGS) entry which is preliminary data.</text>
</comment>